<reference evidence="3" key="1">
    <citation type="submission" date="2020-04" db="EMBL/GenBank/DDBJ databases">
        <authorList>
            <person name="Kittiwongwattana C."/>
        </authorList>
    </citation>
    <scope>NUCLEOTIDE SEQUENCE [LARGE SCALE GENOMIC DNA]</scope>
    <source>
        <strain evidence="2">1303</strain>
        <strain evidence="3">1310</strain>
    </source>
</reference>
<dbReference type="Proteomes" id="UP000503144">
    <property type="component" value="Chromosome"/>
</dbReference>
<evidence type="ECO:0000313" key="4">
    <source>
        <dbReference type="Proteomes" id="UP000503144"/>
    </source>
</evidence>
<gene>
    <name evidence="2" type="ORF">HF324_23535</name>
    <name evidence="1" type="ORF">HF329_23685</name>
</gene>
<name>A0AAE6ZK05_9BACT</name>
<proteinExistence type="predicted"/>
<organism evidence="1 3">
    <name type="scientific">Chitinophaga oryzae</name>
    <dbReference type="NCBI Taxonomy" id="2725414"/>
    <lineage>
        <taxon>Bacteria</taxon>
        <taxon>Pseudomonadati</taxon>
        <taxon>Bacteroidota</taxon>
        <taxon>Chitinophagia</taxon>
        <taxon>Chitinophagales</taxon>
        <taxon>Chitinophagaceae</taxon>
        <taxon>Chitinophaga</taxon>
    </lineage>
</organism>
<sequence length="49" mass="5477">MARYRPPLLSGRNICQTAANGIQLQPRHPGHFPAILQTIQDQHFAVILS</sequence>
<evidence type="ECO:0000313" key="3">
    <source>
        <dbReference type="Proteomes" id="UP000502421"/>
    </source>
</evidence>
<accession>A0AAE6ZK05</accession>
<evidence type="ECO:0000313" key="2">
    <source>
        <dbReference type="EMBL" id="QJB40644.1"/>
    </source>
</evidence>
<dbReference type="EMBL" id="CP051204">
    <property type="protein sequence ID" value="QJB40644.1"/>
    <property type="molecule type" value="Genomic_DNA"/>
</dbReference>
<reference evidence="1" key="2">
    <citation type="submission" date="2020-09" db="EMBL/GenBank/DDBJ databases">
        <authorList>
            <person name="Kittiwongwattana C."/>
        </authorList>
    </citation>
    <scope>NUCLEOTIDE SEQUENCE</scope>
    <source>
        <strain evidence="1">1310</strain>
    </source>
</reference>
<dbReference type="EMBL" id="CP051205">
    <property type="protein sequence ID" value="QJB34124.1"/>
    <property type="molecule type" value="Genomic_DNA"/>
</dbReference>
<protein>
    <submittedName>
        <fullName evidence="1">Uncharacterized protein</fullName>
    </submittedName>
</protein>
<dbReference type="KEGG" id="coy:HF329_23685"/>
<dbReference type="RefSeq" id="WP_168807889.1">
    <property type="nucleotide sequence ID" value="NZ_CP051204.2"/>
</dbReference>
<keyword evidence="4" id="KW-1185">Reference proteome</keyword>
<dbReference type="Proteomes" id="UP000502421">
    <property type="component" value="Chromosome"/>
</dbReference>
<dbReference type="AlphaFoldDB" id="A0AAE6ZK05"/>
<evidence type="ECO:0000313" key="1">
    <source>
        <dbReference type="EMBL" id="QJB34124.1"/>
    </source>
</evidence>